<dbReference type="InterPro" id="IPR010105">
    <property type="entry name" value="TonB_sidphr_rcpt"/>
</dbReference>
<dbReference type="Pfam" id="PF13620">
    <property type="entry name" value="CarboxypepD_reg"/>
    <property type="match status" value="1"/>
</dbReference>
<keyword evidence="7 16" id="KW-0732">Signal</keyword>
<dbReference type="GO" id="GO:0015344">
    <property type="term" value="F:siderophore uptake transmembrane transporter activity"/>
    <property type="evidence" value="ECO:0007669"/>
    <property type="project" value="TreeGrafter"/>
</dbReference>
<dbReference type="GO" id="GO:0015891">
    <property type="term" value="P:siderophore transport"/>
    <property type="evidence" value="ECO:0007669"/>
    <property type="project" value="InterPro"/>
</dbReference>
<keyword evidence="10 15" id="KW-0798">TonB box</keyword>
<evidence type="ECO:0000313" key="19">
    <source>
        <dbReference type="EMBL" id="TDQ76318.1"/>
    </source>
</evidence>
<evidence type="ECO:0000256" key="8">
    <source>
        <dbReference type="ARBA" id="ARBA00023004"/>
    </source>
</evidence>
<evidence type="ECO:0000256" key="13">
    <source>
        <dbReference type="ARBA" id="ARBA00023237"/>
    </source>
</evidence>
<dbReference type="PANTHER" id="PTHR32552">
    <property type="entry name" value="FERRICHROME IRON RECEPTOR-RELATED"/>
    <property type="match status" value="1"/>
</dbReference>
<dbReference type="Pfam" id="PF00593">
    <property type="entry name" value="TonB_dep_Rec_b-barrel"/>
    <property type="match status" value="1"/>
</dbReference>
<evidence type="ECO:0000256" key="6">
    <source>
        <dbReference type="ARBA" id="ARBA00022692"/>
    </source>
</evidence>
<evidence type="ECO:0000256" key="4">
    <source>
        <dbReference type="ARBA" id="ARBA00022452"/>
    </source>
</evidence>
<keyword evidence="4 14" id="KW-1134">Transmembrane beta strand</keyword>
<dbReference type="EMBL" id="SNYV01000015">
    <property type="protein sequence ID" value="TDQ76318.1"/>
    <property type="molecule type" value="Genomic_DNA"/>
</dbReference>
<dbReference type="OrthoDB" id="9775095at2"/>
<keyword evidence="20" id="KW-1185">Reference proteome</keyword>
<evidence type="ECO:0000256" key="14">
    <source>
        <dbReference type="PROSITE-ProRule" id="PRU01360"/>
    </source>
</evidence>
<proteinExistence type="inferred from homology"/>
<keyword evidence="12 19" id="KW-0675">Receptor</keyword>
<dbReference type="AlphaFoldDB" id="A0A4R6WAF4"/>
<dbReference type="PANTHER" id="PTHR32552:SF68">
    <property type="entry name" value="FERRICHROME OUTER MEMBRANE TRANSPORTER_PHAGE RECEPTOR"/>
    <property type="match status" value="1"/>
</dbReference>
<dbReference type="PROSITE" id="PS52016">
    <property type="entry name" value="TONB_DEPENDENT_REC_3"/>
    <property type="match status" value="1"/>
</dbReference>
<dbReference type="InterPro" id="IPR036942">
    <property type="entry name" value="Beta-barrel_TonB_sf"/>
</dbReference>
<dbReference type="SUPFAM" id="SSF56935">
    <property type="entry name" value="Porins"/>
    <property type="match status" value="1"/>
</dbReference>
<feature type="domain" description="TonB-dependent receptor plug" evidence="18">
    <location>
        <begin position="135"/>
        <end position="229"/>
    </location>
</feature>
<dbReference type="InterPro" id="IPR008969">
    <property type="entry name" value="CarboxyPept-like_regulatory"/>
</dbReference>
<dbReference type="Gene3D" id="2.170.130.10">
    <property type="entry name" value="TonB-dependent receptor, plug domain"/>
    <property type="match status" value="1"/>
</dbReference>
<evidence type="ECO:0000259" key="18">
    <source>
        <dbReference type="Pfam" id="PF07715"/>
    </source>
</evidence>
<organism evidence="19 20">
    <name type="scientific">Sphingobacterium yanglingense</name>
    <dbReference type="NCBI Taxonomy" id="1437280"/>
    <lineage>
        <taxon>Bacteria</taxon>
        <taxon>Pseudomonadati</taxon>
        <taxon>Bacteroidota</taxon>
        <taxon>Sphingobacteriia</taxon>
        <taxon>Sphingobacteriales</taxon>
        <taxon>Sphingobacteriaceae</taxon>
        <taxon>Sphingobacterium</taxon>
    </lineage>
</organism>
<sequence>MKLVLSVFLCCLLSLTVSAQKQERIKGTILMSEGMPVKDALLRVLNTAHQARTNAAGEFYLDGLAAGHYVLQATINDVEIIREHIEIKSSETILPAIYVIKKMNNLDGVTVYGYRRNKFLERDSTTVAKMPLSYMENPQAYTSINQSLMKEQVTTDLSEVIRNVPGMIKMQGSPGRGSGDGSFYYNLRGFPTKVSMVDGVPATTNGEIDPADVERIEVIKGPSGTLYGGTVTSFGGLINIVSKKPQDYFGGEVSYTMGSFNLNRLTADIHGPVTSDRKTLFRMNAAYQYQNGFRDAEFRKSFFAAPSFSYQVNDRLRFNLGAQIYNYEGTNTPIIFLSRTRPFFARTPKELGFDWSRSYSNNDMTLKAPATNVKGEASYRISDNWTSQTIISRNFRKTEGLYQYQFIRGNDSDAQLERNVQFNNSEASSTSIQQNFNGTFQIGRVKNKLLIGLDYFNQSLRNNHSPIVKFDTINGQNLASDYGFISRELATARIQQSKANMVRTYSSSNVYGAYVSDVLYLTDRWTTLLSLRVDHFNSRGQLNLNTNVRSGDYEQTAVSPKFGMVYQVLKDRLSAYANYMNGFSNVAPVDNKGLEGYTDIMKPQSANQWEAGVKTNFWNNRFNFTASYYDITVNNMTRDISVTQGGKDYNITIQDGEQRSKGLEFELITNPVRGLNIITGYTYNDSKFQKADDKVNGRRPASAGPAHVFNSWTSYVFQSKALHGIGLGLGVNRVGEQITVDHAATGQFIFPAYTLVNASVSFEREKYRIGLRMNNLTNTEYFAGQGVVVAQMPRNFALQLGLRF</sequence>
<dbReference type="InterPro" id="IPR012910">
    <property type="entry name" value="Plug_dom"/>
</dbReference>
<keyword evidence="9" id="KW-0406">Ion transport</keyword>
<comment type="similarity">
    <text evidence="2 14 15">Belongs to the TonB-dependent receptor family.</text>
</comment>
<evidence type="ECO:0000256" key="3">
    <source>
        <dbReference type="ARBA" id="ARBA00022448"/>
    </source>
</evidence>
<dbReference type="CDD" id="cd01347">
    <property type="entry name" value="ligand_gated_channel"/>
    <property type="match status" value="1"/>
</dbReference>
<dbReference type="GO" id="GO:0038023">
    <property type="term" value="F:signaling receptor activity"/>
    <property type="evidence" value="ECO:0007669"/>
    <property type="project" value="InterPro"/>
</dbReference>
<dbReference type="SUPFAM" id="SSF49464">
    <property type="entry name" value="Carboxypeptidase regulatory domain-like"/>
    <property type="match status" value="1"/>
</dbReference>
<dbReference type="Gene3D" id="2.60.40.1120">
    <property type="entry name" value="Carboxypeptidase-like, regulatory domain"/>
    <property type="match status" value="1"/>
</dbReference>
<keyword evidence="5" id="KW-0410">Iron transport</keyword>
<keyword evidence="6 14" id="KW-0812">Transmembrane</keyword>
<comment type="caution">
    <text evidence="19">The sequence shown here is derived from an EMBL/GenBank/DDBJ whole genome shotgun (WGS) entry which is preliminary data.</text>
</comment>
<reference evidence="19 20" key="1">
    <citation type="submission" date="2019-03" db="EMBL/GenBank/DDBJ databases">
        <title>Genomic Encyclopedia of Archaeal and Bacterial Type Strains, Phase II (KMG-II): from individual species to whole genera.</title>
        <authorList>
            <person name="Goeker M."/>
        </authorList>
    </citation>
    <scope>NUCLEOTIDE SEQUENCE [LARGE SCALE GENOMIC DNA]</scope>
    <source>
        <strain evidence="19 20">DSM 28353</strain>
    </source>
</reference>
<dbReference type="Pfam" id="PF07715">
    <property type="entry name" value="Plug"/>
    <property type="match status" value="1"/>
</dbReference>
<keyword evidence="8" id="KW-0408">Iron</keyword>
<name>A0A4R6WAF4_9SPHI</name>
<evidence type="ECO:0000259" key="17">
    <source>
        <dbReference type="Pfam" id="PF00593"/>
    </source>
</evidence>
<evidence type="ECO:0000256" key="12">
    <source>
        <dbReference type="ARBA" id="ARBA00023170"/>
    </source>
</evidence>
<feature type="domain" description="TonB-dependent receptor-like beta-barrel" evidence="17">
    <location>
        <begin position="318"/>
        <end position="776"/>
    </location>
</feature>
<dbReference type="InterPro" id="IPR000531">
    <property type="entry name" value="Beta-barrel_TonB"/>
</dbReference>
<dbReference type="Proteomes" id="UP000295292">
    <property type="component" value="Unassembled WGS sequence"/>
</dbReference>
<evidence type="ECO:0000256" key="2">
    <source>
        <dbReference type="ARBA" id="ARBA00009810"/>
    </source>
</evidence>
<keyword evidence="3 14" id="KW-0813">Transport</keyword>
<dbReference type="InterPro" id="IPR037066">
    <property type="entry name" value="Plug_dom_sf"/>
</dbReference>
<evidence type="ECO:0000256" key="10">
    <source>
        <dbReference type="ARBA" id="ARBA00023077"/>
    </source>
</evidence>
<evidence type="ECO:0000256" key="11">
    <source>
        <dbReference type="ARBA" id="ARBA00023136"/>
    </source>
</evidence>
<evidence type="ECO:0000313" key="20">
    <source>
        <dbReference type="Proteomes" id="UP000295292"/>
    </source>
</evidence>
<feature type="chain" id="PRO_5020773697" evidence="16">
    <location>
        <begin position="20"/>
        <end position="804"/>
    </location>
</feature>
<evidence type="ECO:0000256" key="7">
    <source>
        <dbReference type="ARBA" id="ARBA00022729"/>
    </source>
</evidence>
<evidence type="ECO:0000256" key="15">
    <source>
        <dbReference type="RuleBase" id="RU003357"/>
    </source>
</evidence>
<evidence type="ECO:0000256" key="16">
    <source>
        <dbReference type="SAM" id="SignalP"/>
    </source>
</evidence>
<dbReference type="Gene3D" id="2.40.170.20">
    <property type="entry name" value="TonB-dependent receptor, beta-barrel domain"/>
    <property type="match status" value="1"/>
</dbReference>
<evidence type="ECO:0000256" key="5">
    <source>
        <dbReference type="ARBA" id="ARBA00022496"/>
    </source>
</evidence>
<gene>
    <name evidence="19" type="ORF">CLV99_2905</name>
</gene>
<feature type="signal peptide" evidence="16">
    <location>
        <begin position="1"/>
        <end position="19"/>
    </location>
</feature>
<comment type="subcellular location">
    <subcellularLocation>
        <location evidence="1 14">Cell outer membrane</location>
        <topology evidence="1 14">Multi-pass membrane protein</topology>
    </subcellularLocation>
</comment>
<accession>A0A4R6WAF4</accession>
<dbReference type="NCBIfam" id="TIGR01783">
    <property type="entry name" value="TonB-siderophor"/>
    <property type="match status" value="1"/>
</dbReference>
<dbReference type="GO" id="GO:0009279">
    <property type="term" value="C:cell outer membrane"/>
    <property type="evidence" value="ECO:0007669"/>
    <property type="project" value="UniProtKB-SubCell"/>
</dbReference>
<evidence type="ECO:0000256" key="9">
    <source>
        <dbReference type="ARBA" id="ARBA00023065"/>
    </source>
</evidence>
<dbReference type="InterPro" id="IPR039426">
    <property type="entry name" value="TonB-dep_rcpt-like"/>
</dbReference>
<dbReference type="RefSeq" id="WP_133585146.1">
    <property type="nucleotide sequence ID" value="NZ_SNYV01000015.1"/>
</dbReference>
<keyword evidence="13 14" id="KW-0998">Cell outer membrane</keyword>
<protein>
    <submittedName>
        <fullName evidence="19">Iron complex outermembrane receptor protein</fullName>
    </submittedName>
</protein>
<keyword evidence="11 14" id="KW-0472">Membrane</keyword>
<evidence type="ECO:0000256" key="1">
    <source>
        <dbReference type="ARBA" id="ARBA00004571"/>
    </source>
</evidence>